<proteinExistence type="predicted"/>
<dbReference type="Proteomes" id="UP000661507">
    <property type="component" value="Unassembled WGS sequence"/>
</dbReference>
<reference evidence="6" key="2">
    <citation type="submission" date="2020-09" db="EMBL/GenBank/DDBJ databases">
        <authorList>
            <person name="Sun Q."/>
            <person name="Zhou Y."/>
        </authorList>
    </citation>
    <scope>NUCLEOTIDE SEQUENCE</scope>
    <source>
        <strain evidence="6">CGMCC 1.3617</strain>
    </source>
</reference>
<feature type="transmembrane region" description="Helical" evidence="5">
    <location>
        <begin position="98"/>
        <end position="123"/>
    </location>
</feature>
<evidence type="ECO:0000256" key="4">
    <source>
        <dbReference type="ARBA" id="ARBA00023136"/>
    </source>
</evidence>
<evidence type="ECO:0000313" key="7">
    <source>
        <dbReference type="Proteomes" id="UP000661507"/>
    </source>
</evidence>
<keyword evidence="3 5" id="KW-1133">Transmembrane helix</keyword>
<evidence type="ECO:0000313" key="6">
    <source>
        <dbReference type="EMBL" id="GGJ01972.1"/>
    </source>
</evidence>
<keyword evidence="4 5" id="KW-0472">Membrane</keyword>
<dbReference type="EMBL" id="BMKW01000001">
    <property type="protein sequence ID" value="GGJ01972.1"/>
    <property type="molecule type" value="Genomic_DNA"/>
</dbReference>
<comment type="subcellular location">
    <subcellularLocation>
        <location evidence="1">Membrane</location>
        <topology evidence="1">Multi-pass membrane protein</topology>
    </subcellularLocation>
</comment>
<feature type="transmembrane region" description="Helical" evidence="5">
    <location>
        <begin position="12"/>
        <end position="29"/>
    </location>
</feature>
<sequence length="139" mass="15237">MRKSDFDLSDPSVVLRLMCGLFYAPHILFKLGNMAGSAAFFGRVLPYGEVMLYLALVAETACLVGLTLNILVKWLGLVSAGIMGIAVYATLMTKGMGWLWNLGGIEYLVFWGVSSVALAAQAWKREWAAHGRFFLLMPA</sequence>
<accession>A0A917K5N3</accession>
<dbReference type="AlphaFoldDB" id="A0A917K5N3"/>
<comment type="caution">
    <text evidence="6">The sequence shown here is derived from an EMBL/GenBank/DDBJ whole genome shotgun (WGS) entry which is preliminary data.</text>
</comment>
<organism evidence="6 7">
    <name type="scientific">Neoroseomonas lacus</name>
    <dbReference type="NCBI Taxonomy" id="287609"/>
    <lineage>
        <taxon>Bacteria</taxon>
        <taxon>Pseudomonadati</taxon>
        <taxon>Pseudomonadota</taxon>
        <taxon>Alphaproteobacteria</taxon>
        <taxon>Acetobacterales</taxon>
        <taxon>Acetobacteraceae</taxon>
        <taxon>Neoroseomonas</taxon>
    </lineage>
</organism>
<gene>
    <name evidence="6" type="ORF">GCM10011320_06060</name>
</gene>
<keyword evidence="2 5" id="KW-0812">Transmembrane</keyword>
<protein>
    <recommendedName>
        <fullName evidence="8">DoxX family protein</fullName>
    </recommendedName>
</protein>
<dbReference type="GO" id="GO:0016020">
    <property type="term" value="C:membrane"/>
    <property type="evidence" value="ECO:0007669"/>
    <property type="project" value="UniProtKB-SubCell"/>
</dbReference>
<reference evidence="6" key="1">
    <citation type="journal article" date="2014" name="Int. J. Syst. Evol. Microbiol.">
        <title>Complete genome sequence of Corynebacterium casei LMG S-19264T (=DSM 44701T), isolated from a smear-ripened cheese.</title>
        <authorList>
            <consortium name="US DOE Joint Genome Institute (JGI-PGF)"/>
            <person name="Walter F."/>
            <person name="Albersmeier A."/>
            <person name="Kalinowski J."/>
            <person name="Ruckert C."/>
        </authorList>
    </citation>
    <scope>NUCLEOTIDE SEQUENCE</scope>
    <source>
        <strain evidence="6">CGMCC 1.3617</strain>
    </source>
</reference>
<dbReference type="InterPro" id="IPR032808">
    <property type="entry name" value="DoxX"/>
</dbReference>
<evidence type="ECO:0000256" key="1">
    <source>
        <dbReference type="ARBA" id="ARBA00004141"/>
    </source>
</evidence>
<keyword evidence="7" id="KW-1185">Reference proteome</keyword>
<evidence type="ECO:0008006" key="8">
    <source>
        <dbReference type="Google" id="ProtNLM"/>
    </source>
</evidence>
<dbReference type="Pfam" id="PF07681">
    <property type="entry name" value="DoxX"/>
    <property type="match status" value="1"/>
</dbReference>
<name>A0A917K5N3_9PROT</name>
<dbReference type="RefSeq" id="WP_188965410.1">
    <property type="nucleotide sequence ID" value="NZ_BMKW01000001.1"/>
</dbReference>
<feature type="transmembrane region" description="Helical" evidence="5">
    <location>
        <begin position="74"/>
        <end position="91"/>
    </location>
</feature>
<feature type="transmembrane region" description="Helical" evidence="5">
    <location>
        <begin position="50"/>
        <end position="68"/>
    </location>
</feature>
<evidence type="ECO:0000256" key="5">
    <source>
        <dbReference type="SAM" id="Phobius"/>
    </source>
</evidence>
<evidence type="ECO:0000256" key="3">
    <source>
        <dbReference type="ARBA" id="ARBA00022989"/>
    </source>
</evidence>
<evidence type="ECO:0000256" key="2">
    <source>
        <dbReference type="ARBA" id="ARBA00022692"/>
    </source>
</evidence>